<evidence type="ECO:0000259" key="4">
    <source>
        <dbReference type="PROSITE" id="PS50887"/>
    </source>
</evidence>
<dbReference type="EC" id="2.7.7.65" evidence="1"/>
<dbReference type="EMBL" id="FPCH01000001">
    <property type="protein sequence ID" value="SFV28811.1"/>
    <property type="molecule type" value="Genomic_DNA"/>
</dbReference>
<evidence type="ECO:0000256" key="3">
    <source>
        <dbReference type="SAM" id="Phobius"/>
    </source>
</evidence>
<protein>
    <recommendedName>
        <fullName evidence="1">diguanylate cyclase</fullName>
        <ecNumber evidence="1">2.7.7.65</ecNumber>
    </recommendedName>
</protein>
<dbReference type="InterPro" id="IPR029787">
    <property type="entry name" value="Nucleotide_cyclase"/>
</dbReference>
<dbReference type="Pfam" id="PF00990">
    <property type="entry name" value="GGDEF"/>
    <property type="match status" value="1"/>
</dbReference>
<dbReference type="PANTHER" id="PTHR45138:SF9">
    <property type="entry name" value="DIGUANYLATE CYCLASE DGCM-RELATED"/>
    <property type="match status" value="1"/>
</dbReference>
<sequence length="411" mass="44955">MTGDSIPAGIDSTIVERTIDSGFPLLMFPRRLEAAFEGEGAAERCRKLAIGGLFGIVLYNLFLISDRLTAPDTFHIAVWLRLGVVTPIALLLIAALYLNPPVAVRELIVAGGAVILGAGSNFYLMLVAHGQHHDAQHQVIILILLFVTMVERVRFWYAVAACLGCFAIHATALAMLPAYPLQYQISSNAVFGCAVVLSIFASYVLEREMRMNFLLSLRGRLQRRDLDLETRRDPLTGLLNRRSLDEVIEACNQSKSAGLELAIVLLDIDRFKSFNDTAGHQAGDVCLKRVAGIIQSELRDYVDAAFRFGGEEFILVLRGIDLATAVRISERIRRAIEDAAIPHPALPLGEVVTVSMGVASAVVSREIRVGVIIAAADTALYAAKRNGRNQVSPRLPTADIVEMPDRKLRSK</sequence>
<dbReference type="STRING" id="51670.SAMN04488557_1099"/>
<gene>
    <name evidence="5" type="ORF">SAMN04488557_1099</name>
</gene>
<dbReference type="InterPro" id="IPR043128">
    <property type="entry name" value="Rev_trsase/Diguanyl_cyclase"/>
</dbReference>
<accession>A0A1I7N2B5</accession>
<evidence type="ECO:0000313" key="5">
    <source>
        <dbReference type="EMBL" id="SFV28811.1"/>
    </source>
</evidence>
<dbReference type="InterPro" id="IPR000160">
    <property type="entry name" value="GGDEF_dom"/>
</dbReference>
<dbReference type="NCBIfam" id="TIGR00254">
    <property type="entry name" value="GGDEF"/>
    <property type="match status" value="1"/>
</dbReference>
<name>A0A1I7N2B5_9HYPH</name>
<feature type="transmembrane region" description="Helical" evidence="3">
    <location>
        <begin position="107"/>
        <end position="129"/>
    </location>
</feature>
<dbReference type="SMART" id="SM00267">
    <property type="entry name" value="GGDEF"/>
    <property type="match status" value="1"/>
</dbReference>
<dbReference type="Proteomes" id="UP000199423">
    <property type="component" value="Unassembled WGS sequence"/>
</dbReference>
<keyword evidence="3" id="KW-0472">Membrane</keyword>
<dbReference type="Gene3D" id="3.30.70.270">
    <property type="match status" value="1"/>
</dbReference>
<feature type="transmembrane region" description="Helical" evidence="3">
    <location>
        <begin position="76"/>
        <end position="98"/>
    </location>
</feature>
<feature type="transmembrane region" description="Helical" evidence="3">
    <location>
        <begin position="185"/>
        <end position="205"/>
    </location>
</feature>
<evidence type="ECO:0000256" key="2">
    <source>
        <dbReference type="ARBA" id="ARBA00034247"/>
    </source>
</evidence>
<dbReference type="GO" id="GO:0005886">
    <property type="term" value="C:plasma membrane"/>
    <property type="evidence" value="ECO:0007669"/>
    <property type="project" value="TreeGrafter"/>
</dbReference>
<organism evidence="5 6">
    <name type="scientific">Hyphomicrobium facile</name>
    <dbReference type="NCBI Taxonomy" id="51670"/>
    <lineage>
        <taxon>Bacteria</taxon>
        <taxon>Pseudomonadati</taxon>
        <taxon>Pseudomonadota</taxon>
        <taxon>Alphaproteobacteria</taxon>
        <taxon>Hyphomicrobiales</taxon>
        <taxon>Hyphomicrobiaceae</taxon>
        <taxon>Hyphomicrobium</taxon>
    </lineage>
</organism>
<reference evidence="6" key="1">
    <citation type="submission" date="2016-10" db="EMBL/GenBank/DDBJ databases">
        <authorList>
            <person name="Varghese N."/>
            <person name="Submissions S."/>
        </authorList>
    </citation>
    <scope>NUCLEOTIDE SEQUENCE [LARGE SCALE GENOMIC DNA]</scope>
    <source>
        <strain evidence="6">DSM 1565</strain>
    </source>
</reference>
<keyword evidence="3" id="KW-1133">Transmembrane helix</keyword>
<comment type="catalytic activity">
    <reaction evidence="2">
        <text>2 GTP = 3',3'-c-di-GMP + 2 diphosphate</text>
        <dbReference type="Rhea" id="RHEA:24898"/>
        <dbReference type="ChEBI" id="CHEBI:33019"/>
        <dbReference type="ChEBI" id="CHEBI:37565"/>
        <dbReference type="ChEBI" id="CHEBI:58805"/>
        <dbReference type="EC" id="2.7.7.65"/>
    </reaction>
</comment>
<dbReference type="FunFam" id="3.30.70.270:FF:000001">
    <property type="entry name" value="Diguanylate cyclase domain protein"/>
    <property type="match status" value="1"/>
</dbReference>
<keyword evidence="3" id="KW-0812">Transmembrane</keyword>
<feature type="domain" description="GGDEF" evidence="4">
    <location>
        <begin position="259"/>
        <end position="396"/>
    </location>
</feature>
<dbReference type="InterPro" id="IPR050469">
    <property type="entry name" value="Diguanylate_Cyclase"/>
</dbReference>
<evidence type="ECO:0000313" key="6">
    <source>
        <dbReference type="Proteomes" id="UP000199423"/>
    </source>
</evidence>
<dbReference type="PROSITE" id="PS50887">
    <property type="entry name" value="GGDEF"/>
    <property type="match status" value="1"/>
</dbReference>
<evidence type="ECO:0000256" key="1">
    <source>
        <dbReference type="ARBA" id="ARBA00012528"/>
    </source>
</evidence>
<dbReference type="CDD" id="cd01949">
    <property type="entry name" value="GGDEF"/>
    <property type="match status" value="1"/>
</dbReference>
<proteinExistence type="predicted"/>
<dbReference type="PANTHER" id="PTHR45138">
    <property type="entry name" value="REGULATORY COMPONENTS OF SENSORY TRANSDUCTION SYSTEM"/>
    <property type="match status" value="1"/>
</dbReference>
<dbReference type="AlphaFoldDB" id="A0A1I7N2B5"/>
<dbReference type="GO" id="GO:0043709">
    <property type="term" value="P:cell adhesion involved in single-species biofilm formation"/>
    <property type="evidence" value="ECO:0007669"/>
    <property type="project" value="TreeGrafter"/>
</dbReference>
<dbReference type="SUPFAM" id="SSF55073">
    <property type="entry name" value="Nucleotide cyclase"/>
    <property type="match status" value="1"/>
</dbReference>
<dbReference type="GO" id="GO:1902201">
    <property type="term" value="P:negative regulation of bacterial-type flagellum-dependent cell motility"/>
    <property type="evidence" value="ECO:0007669"/>
    <property type="project" value="TreeGrafter"/>
</dbReference>
<feature type="transmembrane region" description="Helical" evidence="3">
    <location>
        <begin position="48"/>
        <end position="64"/>
    </location>
</feature>
<feature type="transmembrane region" description="Helical" evidence="3">
    <location>
        <begin position="157"/>
        <end position="179"/>
    </location>
</feature>
<keyword evidence="6" id="KW-1185">Reference proteome</keyword>
<dbReference type="RefSeq" id="WP_244531083.1">
    <property type="nucleotide sequence ID" value="NZ_FPCH01000001.1"/>
</dbReference>
<dbReference type="GO" id="GO:0052621">
    <property type="term" value="F:diguanylate cyclase activity"/>
    <property type="evidence" value="ECO:0007669"/>
    <property type="project" value="UniProtKB-EC"/>
</dbReference>